<keyword evidence="7" id="KW-0472">Membrane</keyword>
<keyword evidence="9 14" id="KW-0675">Receptor</keyword>
<dbReference type="AlphaFoldDB" id="A0A4Z2E316"/>
<organism evidence="14 15">
    <name type="scientific">Liparis tanakae</name>
    <name type="common">Tanaka's snailfish</name>
    <dbReference type="NCBI Taxonomy" id="230148"/>
    <lineage>
        <taxon>Eukaryota</taxon>
        <taxon>Metazoa</taxon>
        <taxon>Chordata</taxon>
        <taxon>Craniata</taxon>
        <taxon>Vertebrata</taxon>
        <taxon>Euteleostomi</taxon>
        <taxon>Actinopterygii</taxon>
        <taxon>Neopterygii</taxon>
        <taxon>Teleostei</taxon>
        <taxon>Neoteleostei</taxon>
        <taxon>Acanthomorphata</taxon>
        <taxon>Eupercaria</taxon>
        <taxon>Perciformes</taxon>
        <taxon>Cottioidei</taxon>
        <taxon>Cottales</taxon>
        <taxon>Liparidae</taxon>
        <taxon>Liparis</taxon>
    </lineage>
</organism>
<evidence type="ECO:0000256" key="13">
    <source>
        <dbReference type="SAM" id="MobiDB-lite"/>
    </source>
</evidence>
<dbReference type="GO" id="GO:0070508">
    <property type="term" value="P:cholesterol import"/>
    <property type="evidence" value="ECO:0007669"/>
    <property type="project" value="TreeGrafter"/>
</dbReference>
<evidence type="ECO:0000313" key="15">
    <source>
        <dbReference type="Proteomes" id="UP000314294"/>
    </source>
</evidence>
<keyword evidence="4" id="KW-1003">Cell membrane</keyword>
<accession>A0A4Z2E316</accession>
<evidence type="ECO:0000256" key="9">
    <source>
        <dbReference type="ARBA" id="ARBA00023170"/>
    </source>
</evidence>
<evidence type="ECO:0000256" key="8">
    <source>
        <dbReference type="ARBA" id="ARBA00023157"/>
    </source>
</evidence>
<reference evidence="14 15" key="1">
    <citation type="submission" date="2019-03" db="EMBL/GenBank/DDBJ databases">
        <title>First draft genome of Liparis tanakae, snailfish: a comprehensive survey of snailfish specific genes.</title>
        <authorList>
            <person name="Kim W."/>
            <person name="Song I."/>
            <person name="Jeong J.-H."/>
            <person name="Kim D."/>
            <person name="Kim S."/>
            <person name="Ryu S."/>
            <person name="Song J.Y."/>
            <person name="Lee S.K."/>
        </authorList>
    </citation>
    <scope>NUCLEOTIDE SEQUENCE [LARGE SCALE GENOMIC DNA]</scope>
    <source>
        <tissue evidence="14">Muscle</tissue>
    </source>
</reference>
<evidence type="ECO:0000256" key="2">
    <source>
        <dbReference type="ARBA" id="ARBA00004651"/>
    </source>
</evidence>
<evidence type="ECO:0000256" key="7">
    <source>
        <dbReference type="ARBA" id="ARBA00023136"/>
    </source>
</evidence>
<dbReference type="GO" id="GO:0005044">
    <property type="term" value="F:scavenger receptor activity"/>
    <property type="evidence" value="ECO:0007669"/>
    <property type="project" value="TreeGrafter"/>
</dbReference>
<keyword evidence="8" id="KW-1015">Disulfide bond</keyword>
<comment type="subcellular location">
    <subcellularLocation>
        <location evidence="2">Cell membrane</location>
        <topology evidence="2">Multi-pass membrane protein</topology>
    </subcellularLocation>
    <subcellularLocation>
        <location evidence="1">Membrane</location>
        <location evidence="1">Caveola</location>
        <topology evidence="1">Multi-pass membrane protein</topology>
    </subcellularLocation>
</comment>
<dbReference type="PANTHER" id="PTHR11923:SF110">
    <property type="entry name" value="SCAVENGER RECEPTOR CLASS B MEMBER 1"/>
    <property type="match status" value="1"/>
</dbReference>
<dbReference type="GO" id="GO:0030169">
    <property type="term" value="F:low-density lipoprotein particle binding"/>
    <property type="evidence" value="ECO:0007669"/>
    <property type="project" value="TreeGrafter"/>
</dbReference>
<name>A0A4Z2E316_9TELE</name>
<comment type="caution">
    <text evidence="14">The sequence shown here is derived from an EMBL/GenBank/DDBJ whole genome shotgun (WGS) entry which is preliminary data.</text>
</comment>
<evidence type="ECO:0000256" key="5">
    <source>
        <dbReference type="ARBA" id="ARBA00022692"/>
    </source>
</evidence>
<sequence>MHYLLLLLNASRDVGSLWLRKYIQKENVTFHANGTVSYLEYRRFFFEPTMSSGNESEVVTIPNMLVLVSSSSSSSSSSLSSSTHLLSVGGSQREEHF</sequence>
<dbReference type="GO" id="GO:0034381">
    <property type="term" value="P:plasma lipoprotein particle clearance"/>
    <property type="evidence" value="ECO:0007669"/>
    <property type="project" value="TreeGrafter"/>
</dbReference>
<evidence type="ECO:0000313" key="14">
    <source>
        <dbReference type="EMBL" id="TNN22772.1"/>
    </source>
</evidence>
<dbReference type="GO" id="GO:0005901">
    <property type="term" value="C:caveola"/>
    <property type="evidence" value="ECO:0007669"/>
    <property type="project" value="UniProtKB-SubCell"/>
</dbReference>
<keyword evidence="5" id="KW-0812">Transmembrane</keyword>
<dbReference type="EMBL" id="SRLO01021047">
    <property type="protein sequence ID" value="TNN22772.1"/>
    <property type="molecule type" value="Genomic_DNA"/>
</dbReference>
<dbReference type="GO" id="GO:0043654">
    <property type="term" value="P:recognition of apoptotic cell"/>
    <property type="evidence" value="ECO:0007669"/>
    <property type="project" value="TreeGrafter"/>
</dbReference>
<evidence type="ECO:0000256" key="10">
    <source>
        <dbReference type="ARBA" id="ARBA00023180"/>
    </source>
</evidence>
<dbReference type="GO" id="GO:0005737">
    <property type="term" value="C:cytoplasm"/>
    <property type="evidence" value="ECO:0007669"/>
    <property type="project" value="TreeGrafter"/>
</dbReference>
<dbReference type="Proteomes" id="UP000314294">
    <property type="component" value="Unassembled WGS sequence"/>
</dbReference>
<evidence type="ECO:0000256" key="12">
    <source>
        <dbReference type="ARBA" id="ARBA00042244"/>
    </source>
</evidence>
<evidence type="ECO:0000256" key="6">
    <source>
        <dbReference type="ARBA" id="ARBA00022989"/>
    </source>
</evidence>
<keyword evidence="10" id="KW-0325">Glycoprotein</keyword>
<protein>
    <recommendedName>
        <fullName evidence="11">Scavenger receptor class B member 1</fullName>
    </recommendedName>
    <alternativeName>
        <fullName evidence="12">SR-BI</fullName>
    </alternativeName>
</protein>
<evidence type="ECO:0000256" key="3">
    <source>
        <dbReference type="ARBA" id="ARBA00010532"/>
    </source>
</evidence>
<comment type="similarity">
    <text evidence="3">Belongs to the CD36 family.</text>
</comment>
<evidence type="ECO:0000256" key="11">
    <source>
        <dbReference type="ARBA" id="ARBA00040821"/>
    </source>
</evidence>
<gene>
    <name evidence="14" type="primary">SCARB1_2</name>
    <name evidence="14" type="ORF">EYF80_067112</name>
</gene>
<evidence type="ECO:0000256" key="1">
    <source>
        <dbReference type="ARBA" id="ARBA00004189"/>
    </source>
</evidence>
<proteinExistence type="inferred from homology"/>
<dbReference type="Pfam" id="PF01130">
    <property type="entry name" value="CD36"/>
    <property type="match status" value="1"/>
</dbReference>
<keyword evidence="15" id="KW-1185">Reference proteome</keyword>
<evidence type="ECO:0000256" key="4">
    <source>
        <dbReference type="ARBA" id="ARBA00022475"/>
    </source>
</evidence>
<feature type="region of interest" description="Disordered" evidence="13">
    <location>
        <begin position="71"/>
        <end position="97"/>
    </location>
</feature>
<dbReference type="InterPro" id="IPR002159">
    <property type="entry name" value="CD36_fam"/>
</dbReference>
<dbReference type="PANTHER" id="PTHR11923">
    <property type="entry name" value="SCAVENGER RECEPTOR CLASS B TYPE-1 SR-B1"/>
    <property type="match status" value="1"/>
</dbReference>
<dbReference type="GO" id="GO:0008289">
    <property type="term" value="F:lipid binding"/>
    <property type="evidence" value="ECO:0007669"/>
    <property type="project" value="TreeGrafter"/>
</dbReference>
<dbReference type="GO" id="GO:0033344">
    <property type="term" value="P:cholesterol efflux"/>
    <property type="evidence" value="ECO:0007669"/>
    <property type="project" value="TreeGrafter"/>
</dbReference>
<dbReference type="OrthoDB" id="514335at2759"/>
<feature type="compositionally biased region" description="Low complexity" evidence="13">
    <location>
        <begin position="71"/>
        <end position="88"/>
    </location>
</feature>
<keyword evidence="6" id="KW-1133">Transmembrane helix</keyword>